<sequence length="114" mass="12035">MIGDDEGADRVASLQAEVLQLRRAVESHALVDQAIGVVITVAGLRPDQGWQVLKHISQHTNLKLREVARCLVGWPSGSPLPDVIRRALPHAVDHARRVGADGAVAVAAVACGSP</sequence>
<evidence type="ECO:0000313" key="3">
    <source>
        <dbReference type="Proteomes" id="UP001165270"/>
    </source>
</evidence>
<comment type="caution">
    <text evidence="2">The sequence shown here is derived from an EMBL/GenBank/DDBJ whole genome shotgun (WGS) entry which is preliminary data.</text>
</comment>
<accession>A0ABS9XGM2</accession>
<proteinExistence type="predicted"/>
<dbReference type="InterPro" id="IPR005561">
    <property type="entry name" value="ANTAR"/>
</dbReference>
<dbReference type="PROSITE" id="PS50921">
    <property type="entry name" value="ANTAR"/>
    <property type="match status" value="1"/>
</dbReference>
<gene>
    <name evidence="2" type="ORF">MQN93_15820</name>
</gene>
<dbReference type="EMBL" id="JALDAX010000005">
    <property type="protein sequence ID" value="MCI3241184.1"/>
    <property type="molecule type" value="Genomic_DNA"/>
</dbReference>
<evidence type="ECO:0000259" key="1">
    <source>
        <dbReference type="PROSITE" id="PS50921"/>
    </source>
</evidence>
<dbReference type="InterPro" id="IPR036388">
    <property type="entry name" value="WH-like_DNA-bd_sf"/>
</dbReference>
<evidence type="ECO:0000313" key="2">
    <source>
        <dbReference type="EMBL" id="MCI3241184.1"/>
    </source>
</evidence>
<dbReference type="Pfam" id="PF03861">
    <property type="entry name" value="ANTAR"/>
    <property type="match status" value="1"/>
</dbReference>
<dbReference type="RefSeq" id="WP_242709958.1">
    <property type="nucleotide sequence ID" value="NZ_JALDAX010000005.1"/>
</dbReference>
<name>A0ABS9XGM2_9ACTN</name>
<reference evidence="2" key="1">
    <citation type="submission" date="2022-03" db="EMBL/GenBank/DDBJ databases">
        <title>Streptomyces 7R015 and 7R016 isolated from Barleria lupulina in Thailand.</title>
        <authorList>
            <person name="Kanchanasin P."/>
            <person name="Phongsopitanun W."/>
            <person name="Tanasupawat S."/>
        </authorList>
    </citation>
    <scope>NUCLEOTIDE SEQUENCE</scope>
    <source>
        <strain evidence="2">7R016</strain>
    </source>
</reference>
<dbReference type="Gene3D" id="1.10.10.10">
    <property type="entry name" value="Winged helix-like DNA-binding domain superfamily/Winged helix DNA-binding domain"/>
    <property type="match status" value="1"/>
</dbReference>
<organism evidence="2 3">
    <name type="scientific">Streptomyces spinosisporus</name>
    <dbReference type="NCBI Taxonomy" id="2927582"/>
    <lineage>
        <taxon>Bacteria</taxon>
        <taxon>Bacillati</taxon>
        <taxon>Actinomycetota</taxon>
        <taxon>Actinomycetes</taxon>
        <taxon>Kitasatosporales</taxon>
        <taxon>Streptomycetaceae</taxon>
        <taxon>Streptomyces</taxon>
    </lineage>
</organism>
<feature type="domain" description="ANTAR" evidence="1">
    <location>
        <begin position="11"/>
        <end position="72"/>
    </location>
</feature>
<dbReference type="SMART" id="SM01012">
    <property type="entry name" value="ANTAR"/>
    <property type="match status" value="1"/>
</dbReference>
<keyword evidence="3" id="KW-1185">Reference proteome</keyword>
<dbReference type="Proteomes" id="UP001165270">
    <property type="component" value="Unassembled WGS sequence"/>
</dbReference>
<dbReference type="SUPFAM" id="SSF52172">
    <property type="entry name" value="CheY-like"/>
    <property type="match status" value="1"/>
</dbReference>
<protein>
    <submittedName>
        <fullName evidence="2">ANTAR domain-containing protein</fullName>
    </submittedName>
</protein>
<dbReference type="InterPro" id="IPR011006">
    <property type="entry name" value="CheY-like_superfamily"/>
</dbReference>